<dbReference type="InterPro" id="IPR003439">
    <property type="entry name" value="ABC_transporter-like_ATP-bd"/>
</dbReference>
<accession>A0ABU9BIY7</accession>
<evidence type="ECO:0000313" key="8">
    <source>
        <dbReference type="EMBL" id="MEK8029933.1"/>
    </source>
</evidence>
<sequence>MKPARVEARDLGVQLGGRAVLRGVSCLLQPGWTAIVGPNGAGKSTLLRTLAGLLPPQQGDVEVDAQSVSRMPARDRARRIAWLAQSSAVTGDLTARETVALGRLAHLGLFAAPTRADEDAVDAAMRATECEAWAHRRLQALSGGERQRVLLARALATGAPVLLLDEPTTHLDPPHQVALARLMRHLAATHTLVSVLHDLTLALRADRVLVLRDGLLQADGAPGDAGLHAALEASFGHAIRIDASRGGRPVALPRLDD</sequence>
<evidence type="ECO:0000256" key="3">
    <source>
        <dbReference type="ARBA" id="ARBA00022741"/>
    </source>
</evidence>
<dbReference type="InterPro" id="IPR003593">
    <property type="entry name" value="AAA+_ATPase"/>
</dbReference>
<keyword evidence="2" id="KW-0472">Membrane</keyword>
<comment type="function">
    <text evidence="6">Part of the ABC transporter complex HmuTUV involved in hemin import. Responsible for energy coupling to the transport system.</text>
</comment>
<protein>
    <submittedName>
        <fullName evidence="8">ABC transporter ATP-binding protein</fullName>
    </submittedName>
</protein>
<dbReference type="Proteomes" id="UP001371218">
    <property type="component" value="Unassembled WGS sequence"/>
</dbReference>
<feature type="domain" description="ABC transporter" evidence="7">
    <location>
        <begin position="6"/>
        <end position="238"/>
    </location>
</feature>
<dbReference type="InterPro" id="IPR027417">
    <property type="entry name" value="P-loop_NTPase"/>
</dbReference>
<dbReference type="PROSITE" id="PS50893">
    <property type="entry name" value="ABC_TRANSPORTER_2"/>
    <property type="match status" value="1"/>
</dbReference>
<dbReference type="CDD" id="cd03214">
    <property type="entry name" value="ABC_Iron-Siderophores_B12_Hemin"/>
    <property type="match status" value="1"/>
</dbReference>
<dbReference type="Pfam" id="PF00005">
    <property type="entry name" value="ABC_tran"/>
    <property type="match status" value="1"/>
</dbReference>
<keyword evidence="4 8" id="KW-0067">ATP-binding</keyword>
<evidence type="ECO:0000256" key="1">
    <source>
        <dbReference type="ARBA" id="ARBA00022448"/>
    </source>
</evidence>
<dbReference type="Gene3D" id="3.40.50.300">
    <property type="entry name" value="P-loop containing nucleotide triphosphate hydrolases"/>
    <property type="match status" value="1"/>
</dbReference>
<dbReference type="EMBL" id="JBBUTG010000002">
    <property type="protein sequence ID" value="MEK8029933.1"/>
    <property type="molecule type" value="Genomic_DNA"/>
</dbReference>
<keyword evidence="9" id="KW-1185">Reference proteome</keyword>
<comment type="caution">
    <text evidence="8">The sequence shown here is derived from an EMBL/GenBank/DDBJ whole genome shotgun (WGS) entry which is preliminary data.</text>
</comment>
<evidence type="ECO:0000256" key="5">
    <source>
        <dbReference type="ARBA" id="ARBA00022967"/>
    </source>
</evidence>
<evidence type="ECO:0000256" key="2">
    <source>
        <dbReference type="ARBA" id="ARBA00022475"/>
    </source>
</evidence>
<evidence type="ECO:0000259" key="7">
    <source>
        <dbReference type="PROSITE" id="PS50893"/>
    </source>
</evidence>
<reference evidence="8 9" key="1">
    <citation type="submission" date="2024-04" db="EMBL/GenBank/DDBJ databases">
        <title>Novel species of the genus Ideonella isolated from streams.</title>
        <authorList>
            <person name="Lu H."/>
        </authorList>
    </citation>
    <scope>NUCLEOTIDE SEQUENCE [LARGE SCALE GENOMIC DNA]</scope>
    <source>
        <strain evidence="8 9">DXS29W</strain>
    </source>
</reference>
<evidence type="ECO:0000256" key="4">
    <source>
        <dbReference type="ARBA" id="ARBA00022840"/>
    </source>
</evidence>
<organism evidence="8 9">
    <name type="scientific">Ideonella lacteola</name>
    <dbReference type="NCBI Taxonomy" id="2984193"/>
    <lineage>
        <taxon>Bacteria</taxon>
        <taxon>Pseudomonadati</taxon>
        <taxon>Pseudomonadota</taxon>
        <taxon>Betaproteobacteria</taxon>
        <taxon>Burkholderiales</taxon>
        <taxon>Sphaerotilaceae</taxon>
        <taxon>Ideonella</taxon>
    </lineage>
</organism>
<gene>
    <name evidence="8" type="ORF">AACH06_03785</name>
</gene>
<dbReference type="PANTHER" id="PTHR42794:SF1">
    <property type="entry name" value="HEMIN IMPORT ATP-BINDING PROTEIN HMUV"/>
    <property type="match status" value="1"/>
</dbReference>
<evidence type="ECO:0000256" key="6">
    <source>
        <dbReference type="ARBA" id="ARBA00037066"/>
    </source>
</evidence>
<name>A0ABU9BIY7_9BURK</name>
<dbReference type="RefSeq" id="WP_341424291.1">
    <property type="nucleotide sequence ID" value="NZ_JBBUTG010000002.1"/>
</dbReference>
<dbReference type="PANTHER" id="PTHR42794">
    <property type="entry name" value="HEMIN IMPORT ATP-BINDING PROTEIN HMUV"/>
    <property type="match status" value="1"/>
</dbReference>
<dbReference type="InterPro" id="IPR017871">
    <property type="entry name" value="ABC_transporter-like_CS"/>
</dbReference>
<keyword evidence="3" id="KW-0547">Nucleotide-binding</keyword>
<dbReference type="PROSITE" id="PS00211">
    <property type="entry name" value="ABC_TRANSPORTER_1"/>
    <property type="match status" value="1"/>
</dbReference>
<dbReference type="GO" id="GO:0005524">
    <property type="term" value="F:ATP binding"/>
    <property type="evidence" value="ECO:0007669"/>
    <property type="project" value="UniProtKB-KW"/>
</dbReference>
<keyword evidence="2" id="KW-1003">Cell membrane</keyword>
<keyword evidence="5" id="KW-1278">Translocase</keyword>
<keyword evidence="1" id="KW-0813">Transport</keyword>
<evidence type="ECO:0000313" key="9">
    <source>
        <dbReference type="Proteomes" id="UP001371218"/>
    </source>
</evidence>
<dbReference type="SUPFAM" id="SSF52540">
    <property type="entry name" value="P-loop containing nucleoside triphosphate hydrolases"/>
    <property type="match status" value="1"/>
</dbReference>
<proteinExistence type="predicted"/>
<dbReference type="SMART" id="SM00382">
    <property type="entry name" value="AAA"/>
    <property type="match status" value="1"/>
</dbReference>